<dbReference type="RefSeq" id="WP_105423549.1">
    <property type="nucleotide sequence ID" value="NZ_PUIO01000091.1"/>
</dbReference>
<dbReference type="GO" id="GO:0046872">
    <property type="term" value="F:metal ion binding"/>
    <property type="evidence" value="ECO:0007669"/>
    <property type="project" value="UniProtKB-KW"/>
</dbReference>
<keyword evidence="1" id="KW-0479">Metal-binding</keyword>
<reference evidence="4" key="1">
    <citation type="submission" date="2018-02" db="EMBL/GenBank/DDBJ databases">
        <title>Draft genome sequencing of Rhodococcus opacus KU647198.</title>
        <authorList>
            <person name="Zheng B.-X."/>
        </authorList>
    </citation>
    <scope>NUCLEOTIDE SEQUENCE [LARGE SCALE GENOMIC DNA]</scope>
    <source>
        <strain evidence="4">04-OD7</strain>
    </source>
</reference>
<dbReference type="GO" id="GO:0004493">
    <property type="term" value="F:methylmalonyl-CoA epimerase activity"/>
    <property type="evidence" value="ECO:0007669"/>
    <property type="project" value="TreeGrafter"/>
</dbReference>
<feature type="domain" description="VOC" evidence="2">
    <location>
        <begin position="4"/>
        <end position="142"/>
    </location>
</feature>
<gene>
    <name evidence="3" type="ORF">C5613_41200</name>
</gene>
<dbReference type="SUPFAM" id="SSF54593">
    <property type="entry name" value="Glyoxalase/Bleomycin resistance protein/Dihydroxybiphenyl dioxygenase"/>
    <property type="match status" value="1"/>
</dbReference>
<comment type="caution">
    <text evidence="3">The sequence shown here is derived from an EMBL/GenBank/DDBJ whole genome shotgun (WGS) entry which is preliminary data.</text>
</comment>
<dbReference type="PANTHER" id="PTHR43048">
    <property type="entry name" value="METHYLMALONYL-COA EPIMERASE"/>
    <property type="match status" value="1"/>
</dbReference>
<organism evidence="3 4">
    <name type="scientific">Rhodococcus opacus</name>
    <name type="common">Nocardia opaca</name>
    <dbReference type="NCBI Taxonomy" id="37919"/>
    <lineage>
        <taxon>Bacteria</taxon>
        <taxon>Bacillati</taxon>
        <taxon>Actinomycetota</taxon>
        <taxon>Actinomycetes</taxon>
        <taxon>Mycobacteriales</taxon>
        <taxon>Nocardiaceae</taxon>
        <taxon>Rhodococcus</taxon>
    </lineage>
</organism>
<dbReference type="Pfam" id="PF00903">
    <property type="entry name" value="Glyoxalase"/>
    <property type="match status" value="1"/>
</dbReference>
<dbReference type="AlphaFoldDB" id="A0A2S8IHG5"/>
<accession>A0A2S8IHG5</accession>
<dbReference type="GO" id="GO:0046491">
    <property type="term" value="P:L-methylmalonyl-CoA metabolic process"/>
    <property type="evidence" value="ECO:0007669"/>
    <property type="project" value="TreeGrafter"/>
</dbReference>
<evidence type="ECO:0000256" key="1">
    <source>
        <dbReference type="ARBA" id="ARBA00022723"/>
    </source>
</evidence>
<sequence length="154" mass="17013">MIRGIHHIGIHTPDLDRLKSFYEKAFGFEIVGEEMNLAEVPEAALVVGVPGAAARVVMMKTHNCFIELFEWKSPPGTTRKPLKANDFGYTHFMVDVSDIDAEYERLSALGMTFVHPSAVRWGDTASVYGQDPDGNIIELGEIPEGNGLHLEISD</sequence>
<dbReference type="InterPro" id="IPR037523">
    <property type="entry name" value="VOC_core"/>
</dbReference>
<dbReference type="InterPro" id="IPR051785">
    <property type="entry name" value="MMCE/EMCE_epimerase"/>
</dbReference>
<dbReference type="InterPro" id="IPR029068">
    <property type="entry name" value="Glyas_Bleomycin-R_OHBP_Dase"/>
</dbReference>
<dbReference type="PROSITE" id="PS51819">
    <property type="entry name" value="VOC"/>
    <property type="match status" value="1"/>
</dbReference>
<dbReference type="Gene3D" id="3.10.180.10">
    <property type="entry name" value="2,3-Dihydroxybiphenyl 1,2-Dioxygenase, domain 1"/>
    <property type="match status" value="1"/>
</dbReference>
<evidence type="ECO:0000259" key="2">
    <source>
        <dbReference type="PROSITE" id="PS51819"/>
    </source>
</evidence>
<dbReference type="InterPro" id="IPR004360">
    <property type="entry name" value="Glyas_Fos-R_dOase_dom"/>
</dbReference>
<evidence type="ECO:0000313" key="4">
    <source>
        <dbReference type="Proteomes" id="UP000239290"/>
    </source>
</evidence>
<dbReference type="GO" id="GO:0016829">
    <property type="term" value="F:lyase activity"/>
    <property type="evidence" value="ECO:0007669"/>
    <property type="project" value="UniProtKB-KW"/>
</dbReference>
<proteinExistence type="predicted"/>
<name>A0A2S8IHG5_RHOOP</name>
<evidence type="ECO:0000313" key="3">
    <source>
        <dbReference type="EMBL" id="PQP14218.1"/>
    </source>
</evidence>
<protein>
    <submittedName>
        <fullName evidence="3">Lactoylglutathione lyase</fullName>
    </submittedName>
</protein>
<keyword evidence="3" id="KW-0456">Lyase</keyword>
<dbReference type="EMBL" id="PUIO01000091">
    <property type="protein sequence ID" value="PQP14218.1"/>
    <property type="molecule type" value="Genomic_DNA"/>
</dbReference>
<dbReference type="Proteomes" id="UP000239290">
    <property type="component" value="Unassembled WGS sequence"/>
</dbReference>
<dbReference type="PANTHER" id="PTHR43048:SF6">
    <property type="entry name" value="BLR8189 PROTEIN"/>
    <property type="match status" value="1"/>
</dbReference>